<evidence type="ECO:0000256" key="2">
    <source>
        <dbReference type="ARBA" id="ARBA00022475"/>
    </source>
</evidence>
<evidence type="ECO:0000256" key="4">
    <source>
        <dbReference type="ARBA" id="ARBA00022989"/>
    </source>
</evidence>
<gene>
    <name evidence="7" type="ORF">G5A70_00710</name>
</gene>
<accession>A0ABX2I596</accession>
<feature type="transmembrane region" description="Helical" evidence="6">
    <location>
        <begin position="359"/>
        <end position="380"/>
    </location>
</feature>
<feature type="transmembrane region" description="Helical" evidence="6">
    <location>
        <begin position="386"/>
        <end position="408"/>
    </location>
</feature>
<proteinExistence type="predicted"/>
<feature type="transmembrane region" description="Helical" evidence="6">
    <location>
        <begin position="88"/>
        <end position="106"/>
    </location>
</feature>
<keyword evidence="3 6" id="KW-0812">Transmembrane</keyword>
<evidence type="ECO:0000256" key="1">
    <source>
        <dbReference type="ARBA" id="ARBA00004651"/>
    </source>
</evidence>
<evidence type="ECO:0000313" key="7">
    <source>
        <dbReference type="EMBL" id="NSJ84729.1"/>
    </source>
</evidence>
<dbReference type="PANTHER" id="PTHR30250:SF11">
    <property type="entry name" value="O-ANTIGEN TRANSPORTER-RELATED"/>
    <property type="match status" value="1"/>
</dbReference>
<organism evidence="7 8">
    <name type="scientific">Blautia hansenii</name>
    <name type="common">Ruminococcus hansenii</name>
    <dbReference type="NCBI Taxonomy" id="1322"/>
    <lineage>
        <taxon>Bacteria</taxon>
        <taxon>Bacillati</taxon>
        <taxon>Bacillota</taxon>
        <taxon>Clostridia</taxon>
        <taxon>Lachnospirales</taxon>
        <taxon>Lachnospiraceae</taxon>
        <taxon>Blautia</taxon>
    </lineage>
</organism>
<feature type="transmembrane region" description="Helical" evidence="6">
    <location>
        <begin position="12"/>
        <end position="37"/>
    </location>
</feature>
<feature type="transmembrane region" description="Helical" evidence="6">
    <location>
        <begin position="49"/>
        <end position="68"/>
    </location>
</feature>
<reference evidence="7 8" key="1">
    <citation type="journal article" date="2020" name="Cell Host Microbe">
        <title>Functional and Genomic Variation between Human-Derived Isolates of Lachnospiraceae Reveals Inter- and Intra-Species Diversity.</title>
        <authorList>
            <person name="Sorbara M.T."/>
            <person name="Littmann E.R."/>
            <person name="Fontana E."/>
            <person name="Moody T.U."/>
            <person name="Kohout C.E."/>
            <person name="Gjonbalaj M."/>
            <person name="Eaton V."/>
            <person name="Seok R."/>
            <person name="Leiner I.M."/>
            <person name="Pamer E.G."/>
        </authorList>
    </citation>
    <scope>NUCLEOTIDE SEQUENCE [LARGE SCALE GENOMIC DNA]</scope>
    <source>
        <strain evidence="7 8">MSK.15.26</strain>
    </source>
</reference>
<evidence type="ECO:0000256" key="3">
    <source>
        <dbReference type="ARBA" id="ARBA00022692"/>
    </source>
</evidence>
<sequence>MVNGRSKKLILNLLYAFGANGITMLVSLLTTLVLPRFVSIEEYGYSQLYIFYTNYIGFLHFGIPDGIYLRYGGYSYQKLDKPLFRSQFWISWVMESVVVLISWNIFRLGASTIEKQYVFFMLLCAALVVLPRTFCQMVLQTTDRINNYGIMLIIEKTVFAGLILCWIFVRNLSFKTIILSDIIGKMLSFIYVCFICRDIIWGNIINIKSCLQELKLNIQAGSKLMLANIASLLLIGIIRIGIEYQWNIETYGKVSLAINISNFILVFINAIGIVIFPMLKKMPSSILPDLYQKLKMVLSVLFLGFLILYYPMQFIIKLWIPQYSISLKYMVLIFPMCVYESFISLLINTYMKSLRKENALAIINIISLVISIALTIISTVMLKNLLLAFIAIHIVYMLRFIIADKYLTQNMHIKSNNGQILFLCILFSILSWCLSIGQSCILYMILYIVYFVKNRKELIKAYNSLVNTIMK</sequence>
<feature type="transmembrane region" description="Helical" evidence="6">
    <location>
        <begin position="147"/>
        <end position="169"/>
    </location>
</feature>
<dbReference type="PANTHER" id="PTHR30250">
    <property type="entry name" value="PST FAMILY PREDICTED COLANIC ACID TRANSPORTER"/>
    <property type="match status" value="1"/>
</dbReference>
<protein>
    <recommendedName>
        <fullName evidence="9">Polysaccharide biosynthesis protein</fullName>
    </recommendedName>
</protein>
<dbReference type="InterPro" id="IPR050833">
    <property type="entry name" value="Poly_Biosynth_Transport"/>
</dbReference>
<feature type="transmembrane region" description="Helical" evidence="6">
    <location>
        <begin position="297"/>
        <end position="320"/>
    </location>
</feature>
<evidence type="ECO:0008006" key="9">
    <source>
        <dbReference type="Google" id="ProtNLM"/>
    </source>
</evidence>
<evidence type="ECO:0000313" key="8">
    <source>
        <dbReference type="Proteomes" id="UP000822142"/>
    </source>
</evidence>
<dbReference type="RefSeq" id="WP_173747208.1">
    <property type="nucleotide sequence ID" value="NZ_JAAITA010000001.1"/>
</dbReference>
<feature type="transmembrane region" description="Helical" evidence="6">
    <location>
        <begin position="118"/>
        <end position="135"/>
    </location>
</feature>
<keyword evidence="4 6" id="KW-1133">Transmembrane helix</keyword>
<feature type="transmembrane region" description="Helical" evidence="6">
    <location>
        <begin position="420"/>
        <end position="450"/>
    </location>
</feature>
<feature type="transmembrane region" description="Helical" evidence="6">
    <location>
        <begin position="189"/>
        <end position="211"/>
    </location>
</feature>
<feature type="transmembrane region" description="Helical" evidence="6">
    <location>
        <begin position="326"/>
        <end position="347"/>
    </location>
</feature>
<dbReference type="Proteomes" id="UP000822142">
    <property type="component" value="Unassembled WGS sequence"/>
</dbReference>
<keyword evidence="5 6" id="KW-0472">Membrane</keyword>
<feature type="transmembrane region" description="Helical" evidence="6">
    <location>
        <begin position="254"/>
        <end position="276"/>
    </location>
</feature>
<dbReference type="EMBL" id="JAAITA010000001">
    <property type="protein sequence ID" value="NSJ84729.1"/>
    <property type="molecule type" value="Genomic_DNA"/>
</dbReference>
<feature type="transmembrane region" description="Helical" evidence="6">
    <location>
        <begin position="223"/>
        <end position="242"/>
    </location>
</feature>
<keyword evidence="2" id="KW-1003">Cell membrane</keyword>
<keyword evidence="8" id="KW-1185">Reference proteome</keyword>
<comment type="caution">
    <text evidence="7">The sequence shown here is derived from an EMBL/GenBank/DDBJ whole genome shotgun (WGS) entry which is preliminary data.</text>
</comment>
<evidence type="ECO:0000256" key="6">
    <source>
        <dbReference type="SAM" id="Phobius"/>
    </source>
</evidence>
<evidence type="ECO:0000256" key="5">
    <source>
        <dbReference type="ARBA" id="ARBA00023136"/>
    </source>
</evidence>
<comment type="subcellular location">
    <subcellularLocation>
        <location evidence="1">Cell membrane</location>
        <topology evidence="1">Multi-pass membrane protein</topology>
    </subcellularLocation>
</comment>
<name>A0ABX2I596_BLAHA</name>